<dbReference type="InterPro" id="IPR006674">
    <property type="entry name" value="HD_domain"/>
</dbReference>
<dbReference type="Gene3D" id="1.10.3210.10">
    <property type="entry name" value="Hypothetical protein af1432"/>
    <property type="match status" value="1"/>
</dbReference>
<dbReference type="AlphaFoldDB" id="A0AAN7B4Q1"/>
<accession>A0AAN7B4Q1</accession>
<gene>
    <name evidence="2" type="ORF">QBC37DRAFT_424447</name>
</gene>
<proteinExistence type="predicted"/>
<dbReference type="Proteomes" id="UP001301769">
    <property type="component" value="Unassembled WGS sequence"/>
</dbReference>
<dbReference type="InterPro" id="IPR003607">
    <property type="entry name" value="HD/PDEase_dom"/>
</dbReference>
<dbReference type="EMBL" id="MU858122">
    <property type="protein sequence ID" value="KAK4212691.1"/>
    <property type="molecule type" value="Genomic_DNA"/>
</dbReference>
<comment type="caution">
    <text evidence="2">The sequence shown here is derived from an EMBL/GenBank/DDBJ whole genome shotgun (WGS) entry which is preliminary data.</text>
</comment>
<evidence type="ECO:0000313" key="3">
    <source>
        <dbReference type="Proteomes" id="UP001301769"/>
    </source>
</evidence>
<dbReference type="InterPro" id="IPR017771">
    <property type="entry name" value="Cyanamide_hydratase_HD"/>
</dbReference>
<evidence type="ECO:0000259" key="1">
    <source>
        <dbReference type="PROSITE" id="PS51831"/>
    </source>
</evidence>
<dbReference type="PANTHER" id="PTHR35569:SF1">
    <property type="entry name" value="CYANAMIDE HYDRATASE DDI2-RELATED"/>
    <property type="match status" value="1"/>
</dbReference>
<reference evidence="2" key="2">
    <citation type="submission" date="2023-05" db="EMBL/GenBank/DDBJ databases">
        <authorList>
            <consortium name="Lawrence Berkeley National Laboratory"/>
            <person name="Steindorff A."/>
            <person name="Hensen N."/>
            <person name="Bonometti L."/>
            <person name="Westerberg I."/>
            <person name="Brannstrom I.O."/>
            <person name="Guillou S."/>
            <person name="Cros-Aarteil S."/>
            <person name="Calhoun S."/>
            <person name="Haridas S."/>
            <person name="Kuo A."/>
            <person name="Mondo S."/>
            <person name="Pangilinan J."/>
            <person name="Riley R."/>
            <person name="Labutti K."/>
            <person name="Andreopoulos B."/>
            <person name="Lipzen A."/>
            <person name="Chen C."/>
            <person name="Yanf M."/>
            <person name="Daum C."/>
            <person name="Ng V."/>
            <person name="Clum A."/>
            <person name="Ohm R."/>
            <person name="Martin F."/>
            <person name="Silar P."/>
            <person name="Natvig D."/>
            <person name="Lalanne C."/>
            <person name="Gautier V."/>
            <person name="Ament-Velasquez S.L."/>
            <person name="Kruys A."/>
            <person name="Hutchinson M.I."/>
            <person name="Powell A.J."/>
            <person name="Barry K."/>
            <person name="Miller A.N."/>
            <person name="Grigoriev I.V."/>
            <person name="Debuchy R."/>
            <person name="Gladieux P."/>
            <person name="Thoren M.H."/>
            <person name="Johannesson H."/>
        </authorList>
    </citation>
    <scope>NUCLEOTIDE SEQUENCE</scope>
    <source>
        <strain evidence="2">PSN293</strain>
    </source>
</reference>
<reference evidence="2" key="1">
    <citation type="journal article" date="2023" name="Mol. Phylogenet. Evol.">
        <title>Genome-scale phylogeny and comparative genomics of the fungal order Sordariales.</title>
        <authorList>
            <person name="Hensen N."/>
            <person name="Bonometti L."/>
            <person name="Westerberg I."/>
            <person name="Brannstrom I.O."/>
            <person name="Guillou S."/>
            <person name="Cros-Aarteil S."/>
            <person name="Calhoun S."/>
            <person name="Haridas S."/>
            <person name="Kuo A."/>
            <person name="Mondo S."/>
            <person name="Pangilinan J."/>
            <person name="Riley R."/>
            <person name="LaButti K."/>
            <person name="Andreopoulos B."/>
            <person name="Lipzen A."/>
            <person name="Chen C."/>
            <person name="Yan M."/>
            <person name="Daum C."/>
            <person name="Ng V."/>
            <person name="Clum A."/>
            <person name="Steindorff A."/>
            <person name="Ohm R.A."/>
            <person name="Martin F."/>
            <person name="Silar P."/>
            <person name="Natvig D.O."/>
            <person name="Lalanne C."/>
            <person name="Gautier V."/>
            <person name="Ament-Velasquez S.L."/>
            <person name="Kruys A."/>
            <person name="Hutchinson M.I."/>
            <person name="Powell A.J."/>
            <person name="Barry K."/>
            <person name="Miller A.N."/>
            <person name="Grigoriev I.V."/>
            <person name="Debuchy R."/>
            <person name="Gladieux P."/>
            <person name="Hiltunen Thoren M."/>
            <person name="Johannesson H."/>
        </authorList>
    </citation>
    <scope>NUCLEOTIDE SEQUENCE</scope>
    <source>
        <strain evidence="2">PSN293</strain>
    </source>
</reference>
<dbReference type="NCBIfam" id="TIGR03401">
    <property type="entry name" value="cyanamide_fam"/>
    <property type="match status" value="1"/>
</dbReference>
<dbReference type="PANTHER" id="PTHR35569">
    <property type="entry name" value="CYANAMIDE HYDRATASE DDI2-RELATED"/>
    <property type="match status" value="1"/>
</dbReference>
<sequence length="264" mass="29168">MPGSTNNLSPKVQPIKMSSASTPENIALHGWTATPRGADTILKSRPYLHEPGPLLVKDIKFPSDDPIVAKVQAYACEKLPRPTYHHSMRVFYFASAIISQQFPSSAQQQQLSPSTLALTSLLHDIGTTRQNTLSTQLSFEFQGGFIALNLLQSEQYSAPQSQAEAVAEAIIRHQDIGTTGFITFLGQIIQLATLYDNVGGHPYIISKETRDDVNREFPREGWAGCFASTIREEVKLKPWCHTTHIGLEEFVNGVEGNLLMNGYP</sequence>
<feature type="domain" description="HD" evidence="1">
    <location>
        <begin position="83"/>
        <end position="198"/>
    </location>
</feature>
<keyword evidence="3" id="KW-1185">Reference proteome</keyword>
<dbReference type="SUPFAM" id="SSF109604">
    <property type="entry name" value="HD-domain/PDEase-like"/>
    <property type="match status" value="1"/>
</dbReference>
<name>A0AAN7B4Q1_9PEZI</name>
<dbReference type="PROSITE" id="PS51831">
    <property type="entry name" value="HD"/>
    <property type="match status" value="1"/>
</dbReference>
<dbReference type="CDD" id="cd00077">
    <property type="entry name" value="HDc"/>
    <property type="match status" value="1"/>
</dbReference>
<protein>
    <submittedName>
        <fullName evidence="2">Cyanamide hydratase</fullName>
    </submittedName>
</protein>
<dbReference type="Pfam" id="PF01966">
    <property type="entry name" value="HD"/>
    <property type="match status" value="1"/>
</dbReference>
<evidence type="ECO:0000313" key="2">
    <source>
        <dbReference type="EMBL" id="KAK4212691.1"/>
    </source>
</evidence>
<organism evidence="2 3">
    <name type="scientific">Rhypophila decipiens</name>
    <dbReference type="NCBI Taxonomy" id="261697"/>
    <lineage>
        <taxon>Eukaryota</taxon>
        <taxon>Fungi</taxon>
        <taxon>Dikarya</taxon>
        <taxon>Ascomycota</taxon>
        <taxon>Pezizomycotina</taxon>
        <taxon>Sordariomycetes</taxon>
        <taxon>Sordariomycetidae</taxon>
        <taxon>Sordariales</taxon>
        <taxon>Naviculisporaceae</taxon>
        <taxon>Rhypophila</taxon>
    </lineage>
</organism>